<protein>
    <submittedName>
        <fullName evidence="2">Uncharacterized protein</fullName>
    </submittedName>
</protein>
<dbReference type="EMBL" id="AK143924">
    <property type="protein sequence ID" value="BAE25608.1"/>
    <property type="molecule type" value="mRNA"/>
</dbReference>
<sequence length="185" mass="20739">MVHQFCQLLWHLTDCYNSHPNTASGRENEQHHHRHHEACPTNQKPSHPCPHFSPPSAFQMINVGHQIESSCFNCGSALNMHLVTLGFRASGQCMCTGMSSQCVCTNFQSCLPLLSTIHIQSPAVTCKSLPGLALACFSRLLHHHPLFQHSLNFRHISVFHQLNCSAHTPTWVLGAALTFAIIRWR</sequence>
<gene>
    <name evidence="3" type="primary">Gm10845</name>
</gene>
<feature type="region of interest" description="Disordered" evidence="1">
    <location>
        <begin position="23"/>
        <end position="48"/>
    </location>
</feature>
<dbReference type="UCSC" id="uc007utl.1">
    <property type="organism name" value="mouse"/>
</dbReference>
<name>Q3UNY9_MOUSE</name>
<accession>Q3UNY9</accession>
<reference evidence="2" key="8">
    <citation type="journal article" date="2005" name="Science">
        <title>Antisense Transcription in the Mammalian Transcriptome.</title>
        <authorList>
            <consortium name="RIKEN Genome Exploration Research Group and Genome Science Group (Genome Network Project Core Group) and the FANTOM Consortium"/>
        </authorList>
    </citation>
    <scope>NUCLEOTIDE SEQUENCE</scope>
    <source>
        <strain evidence="2">C57BL/6J</strain>
        <tissue evidence="2">Kidney</tissue>
    </source>
</reference>
<reference evidence="2" key="4">
    <citation type="journal article" date="2001" name="Nature">
        <title>Functional annotation of a full-length mouse cDNA collection.</title>
        <authorList>
            <consortium name="The RIKEN Genome Exploration Research Group Phase II Team and the FANTOM Consortium"/>
        </authorList>
    </citation>
    <scope>NUCLEOTIDE SEQUENCE</scope>
    <source>
        <strain evidence="2">C57BL/6J</strain>
        <tissue evidence="2">Kidney</tissue>
    </source>
</reference>
<reference evidence="2" key="2">
    <citation type="journal article" date="2000" name="Genome Res.">
        <title>Normalization and subtraction of cap-trapper-selected cDNAs to prepare full-length cDNA libraries for rapid discovery of new genes.</title>
        <authorList>
            <person name="Carninci P."/>
            <person name="Shibata Y."/>
            <person name="Hayatsu N."/>
            <person name="Sugahara Y."/>
            <person name="Shibata K."/>
            <person name="Itoh M."/>
            <person name="Konno H."/>
            <person name="Okazaki Y."/>
            <person name="Muramatsu M."/>
            <person name="Hayashizaki Y."/>
        </authorList>
    </citation>
    <scope>NUCLEOTIDE SEQUENCE</scope>
    <source>
        <strain evidence="2">C57BL/6J</strain>
        <tissue evidence="2">Kidney</tissue>
    </source>
</reference>
<reference evidence="2" key="6">
    <citation type="submission" date="2004-03" db="EMBL/GenBank/DDBJ databases">
        <authorList>
            <person name="Arakawa T."/>
            <person name="Carninci P."/>
            <person name="Fukuda S."/>
            <person name="Hashizume W."/>
            <person name="Hayashida K."/>
            <person name="Hori F."/>
            <person name="Iida J."/>
            <person name="Imamura K."/>
            <person name="Imotani K."/>
            <person name="Itoh M."/>
            <person name="Kanagawa S."/>
            <person name="Kawai J."/>
            <person name="Kojima M."/>
            <person name="Konno H."/>
            <person name="Murata M."/>
            <person name="Nakamura M."/>
            <person name="Ninomiya N."/>
            <person name="Nishiyori H."/>
            <person name="Nomura K."/>
            <person name="Ohno M."/>
            <person name="Sakazume N."/>
            <person name="Sano H."/>
            <person name="Sasaki D."/>
            <person name="Shibata K."/>
            <person name="Shiraki T."/>
            <person name="Tagami M."/>
            <person name="Tagami Y."/>
            <person name="Waki K."/>
            <person name="Watahiki A."/>
            <person name="Muramatsu M."/>
            <person name="Hayashizaki Y."/>
        </authorList>
    </citation>
    <scope>NUCLEOTIDE SEQUENCE</scope>
    <source>
        <strain evidence="2">C57BL/6J</strain>
        <tissue evidence="2">Kidney</tissue>
    </source>
</reference>
<organism evidence="2">
    <name type="scientific">Mus musculus</name>
    <name type="common">Mouse</name>
    <dbReference type="NCBI Taxonomy" id="10090"/>
    <lineage>
        <taxon>Eukaryota</taxon>
        <taxon>Metazoa</taxon>
        <taxon>Chordata</taxon>
        <taxon>Craniata</taxon>
        <taxon>Vertebrata</taxon>
        <taxon>Euteleostomi</taxon>
        <taxon>Mammalia</taxon>
        <taxon>Eutheria</taxon>
        <taxon>Euarchontoglires</taxon>
        <taxon>Glires</taxon>
        <taxon>Rodentia</taxon>
        <taxon>Myomorpha</taxon>
        <taxon>Muroidea</taxon>
        <taxon>Muridae</taxon>
        <taxon>Murinae</taxon>
        <taxon>Mus</taxon>
        <taxon>Mus</taxon>
    </lineage>
</organism>
<reference evidence="2" key="7">
    <citation type="journal article" date="2005" name="Science">
        <title>The Transcriptional Landscape of the Mammalian Genome.</title>
        <authorList>
            <consortium name="The FANTOM Consortium"/>
            <consortium name="Riken Genome Exploration Research Group and Genome Science Group (Genome Network Project Core Group)"/>
        </authorList>
    </citation>
    <scope>NUCLEOTIDE SEQUENCE</scope>
    <source>
        <strain evidence="2">C57BL/6J</strain>
        <tissue evidence="2">Kidney</tissue>
    </source>
</reference>
<dbReference type="MGI" id="MGI:3641716">
    <property type="gene designation" value="Gm10845"/>
</dbReference>
<evidence type="ECO:0000313" key="3">
    <source>
        <dbReference type="MGI" id="MGI:3641716"/>
    </source>
</evidence>
<reference evidence="2" key="3">
    <citation type="journal article" date="2000" name="Genome Res.">
        <title>RIKEN integrated sequence analysis (RISA) system--384-format sequencing pipeline with 384 multicapillary sequencer.</title>
        <authorList>
            <person name="Shibata K."/>
            <person name="Itoh M."/>
            <person name="Aizawa K."/>
            <person name="Nagaoka S."/>
            <person name="Sasaki N."/>
            <person name="Carninci P."/>
            <person name="Konno H."/>
            <person name="Akiyama J."/>
            <person name="Nishi K."/>
            <person name="Kitsunai T."/>
            <person name="Tashiro H."/>
            <person name="Itoh M."/>
            <person name="Sumi N."/>
            <person name="Ishii Y."/>
            <person name="Nakamura S."/>
            <person name="Hazama M."/>
            <person name="Nishine T."/>
            <person name="Harada A."/>
            <person name="Yamamoto R."/>
            <person name="Matsumoto H."/>
            <person name="Sakaguchi S."/>
            <person name="Ikegami T."/>
            <person name="Kashiwagi K."/>
            <person name="Fujiwake S."/>
            <person name="Inoue K."/>
            <person name="Togawa Y."/>
            <person name="Izawa M."/>
            <person name="Ohara E."/>
            <person name="Watahiki M."/>
            <person name="Yoneda Y."/>
            <person name="Ishikawa T."/>
            <person name="Ozawa K."/>
            <person name="Tanaka T."/>
            <person name="Matsuura S."/>
            <person name="Kawai J."/>
            <person name="Okazaki Y."/>
            <person name="Muramatsu M."/>
            <person name="Inoue Y."/>
            <person name="Kira A."/>
            <person name="Hayashizaki Y."/>
        </authorList>
    </citation>
    <scope>NUCLEOTIDE SEQUENCE</scope>
    <source>
        <strain evidence="2">C57BL/6J</strain>
        <tissue evidence="2">Kidney</tissue>
    </source>
</reference>
<proteinExistence type="evidence at transcript level"/>
<dbReference type="AlphaFoldDB" id="Q3UNY9"/>
<dbReference type="AGR" id="MGI:3641716"/>
<reference evidence="2" key="5">
    <citation type="journal article" date="2002" name="Nature">
        <title>Analysis of the mouse transcriptome based on functional annotation of 60,770 full-length cDNAs.</title>
        <authorList>
            <consortium name="The FANTOM Consortium and the RIKEN Genome Exploration Research Group Phase I and II Team"/>
        </authorList>
    </citation>
    <scope>NUCLEOTIDE SEQUENCE</scope>
    <source>
        <strain evidence="2">C57BL/6J</strain>
        <tissue evidence="2">Kidney</tissue>
    </source>
</reference>
<reference evidence="2" key="1">
    <citation type="journal article" date="1999" name="Methods Enzymol.">
        <title>High-efficiency full-length cDNA cloning.</title>
        <authorList>
            <person name="Carninci P."/>
            <person name="Hayashizaki Y."/>
        </authorList>
    </citation>
    <scope>NUCLEOTIDE SEQUENCE</scope>
    <source>
        <strain evidence="2">C57BL/6J</strain>
        <tissue evidence="2">Kidney</tissue>
    </source>
</reference>
<dbReference type="HOGENOM" id="CLU_1460855_0_0_1"/>
<evidence type="ECO:0000256" key="1">
    <source>
        <dbReference type="SAM" id="MobiDB-lite"/>
    </source>
</evidence>
<dbReference type="RNAct" id="Q3UNY9">
    <property type="molecule type" value="protein"/>
</dbReference>
<evidence type="ECO:0000313" key="2">
    <source>
        <dbReference type="EMBL" id="BAE25608.1"/>
    </source>
</evidence>